<name>A1T483_MYCVP</name>
<dbReference type="Proteomes" id="UP000009159">
    <property type="component" value="Chromosome"/>
</dbReference>
<dbReference type="eggNOG" id="ENOG5031VAH">
    <property type="taxonomic scope" value="Bacteria"/>
</dbReference>
<dbReference type="Pfam" id="PF21790">
    <property type="entry name" value="OGG"/>
    <property type="match status" value="1"/>
</dbReference>
<organism evidence="1 2">
    <name type="scientific">Mycolicibacterium vanbaalenii (strain DSM 7251 / JCM 13017 / BCRC 16820 / KCTC 9966 / NRRL B-24157 / PYR-1)</name>
    <name type="common">Mycobacterium vanbaalenii</name>
    <dbReference type="NCBI Taxonomy" id="350058"/>
    <lineage>
        <taxon>Bacteria</taxon>
        <taxon>Bacillati</taxon>
        <taxon>Actinomycetota</taxon>
        <taxon>Actinomycetes</taxon>
        <taxon>Mycobacteriales</taxon>
        <taxon>Mycobacteriaceae</taxon>
        <taxon>Mycolicibacterium</taxon>
    </lineage>
</organism>
<gene>
    <name evidence="1" type="ordered locus">Mvan_1148</name>
</gene>
<dbReference type="InterPro" id="IPR048868">
    <property type="entry name" value="OGG-like_put"/>
</dbReference>
<dbReference type="HOGENOM" id="CLU_1214271_0_0_11"/>
<dbReference type="RefSeq" id="WP_011778417.1">
    <property type="nucleotide sequence ID" value="NC_008726.1"/>
</dbReference>
<evidence type="ECO:0000313" key="2">
    <source>
        <dbReference type="Proteomes" id="UP000009159"/>
    </source>
</evidence>
<evidence type="ECO:0000313" key="1">
    <source>
        <dbReference type="EMBL" id="ABM11983.1"/>
    </source>
</evidence>
<dbReference type="EMBL" id="CP000511">
    <property type="protein sequence ID" value="ABM11983.1"/>
    <property type="molecule type" value="Genomic_DNA"/>
</dbReference>
<dbReference type="KEGG" id="mva:Mvan_1148"/>
<keyword evidence="2" id="KW-1185">Reference proteome</keyword>
<proteinExistence type="predicted"/>
<sequence>MSSSVLRLYEPLAPYAGNIAGSADRQSAVPYVESTWRGWLAQAGVEDEVADAVFAAIGAKVNRSEIRTMASDCESASGRLALLIAVLVWGRGRRNGRMRDSIIKVLTNANRDEILLATRELALAGDAAGAYRAWKLPGLQAAFFTKWLWAASSLNAENCCLVQDRLVWKSLRALGWDSKEAAGGTRNRDVRYAAYVRDLHECARRLSRGLGDEGAVTGEDVEHVLFSAKGDFNAWVNRLPSADGAV</sequence>
<reference evidence="1" key="1">
    <citation type="submission" date="2006-12" db="EMBL/GenBank/DDBJ databases">
        <title>Complete sequence of Mycobacterium vanbaalenii PYR-1.</title>
        <authorList>
            <consortium name="US DOE Joint Genome Institute"/>
            <person name="Copeland A."/>
            <person name="Lucas S."/>
            <person name="Lapidus A."/>
            <person name="Barry K."/>
            <person name="Detter J.C."/>
            <person name="Glavina del Rio T."/>
            <person name="Hammon N."/>
            <person name="Israni S."/>
            <person name="Dalin E."/>
            <person name="Tice H."/>
            <person name="Pitluck S."/>
            <person name="Singan V."/>
            <person name="Schmutz J."/>
            <person name="Larimer F."/>
            <person name="Land M."/>
            <person name="Hauser L."/>
            <person name="Kyrpides N."/>
            <person name="Anderson I.J."/>
            <person name="Miller C."/>
            <person name="Richardson P."/>
        </authorList>
    </citation>
    <scope>NUCLEOTIDE SEQUENCE [LARGE SCALE GENOMIC DNA]</scope>
    <source>
        <strain evidence="1">PYR-1</strain>
    </source>
</reference>
<protein>
    <submittedName>
        <fullName evidence="1">Uncharacterized protein</fullName>
    </submittedName>
</protein>
<dbReference type="AlphaFoldDB" id="A1T483"/>
<accession>A1T483</accession>